<dbReference type="Pfam" id="PF21799">
    <property type="entry name" value="MurD-like_N"/>
    <property type="match status" value="1"/>
</dbReference>
<dbReference type="Gene3D" id="3.90.190.20">
    <property type="entry name" value="Mur ligase, C-terminal domain"/>
    <property type="match status" value="1"/>
</dbReference>
<dbReference type="GO" id="GO:0051301">
    <property type="term" value="P:cell division"/>
    <property type="evidence" value="ECO:0007669"/>
    <property type="project" value="InterPro"/>
</dbReference>
<keyword evidence="3" id="KW-0963">Cytoplasm</keyword>
<gene>
    <name evidence="8" type="ORF">UFOPK4179_00233</name>
</gene>
<dbReference type="GO" id="GO:0005524">
    <property type="term" value="F:ATP binding"/>
    <property type="evidence" value="ECO:0007669"/>
    <property type="project" value="UniProtKB-KW"/>
</dbReference>
<dbReference type="PANTHER" id="PTHR43692:SF1">
    <property type="entry name" value="UDP-N-ACETYLMURAMOYLALANINE--D-GLUTAMATE LIGASE"/>
    <property type="match status" value="1"/>
</dbReference>
<dbReference type="SUPFAM" id="SSF51735">
    <property type="entry name" value="NAD(P)-binding Rossmann-fold domains"/>
    <property type="match status" value="1"/>
</dbReference>
<name>A0A6J6AFJ9_9ZZZZ</name>
<evidence type="ECO:0000256" key="4">
    <source>
        <dbReference type="ARBA" id="ARBA00022598"/>
    </source>
</evidence>
<dbReference type="InterPro" id="IPR036565">
    <property type="entry name" value="Mur-like_cat_sf"/>
</dbReference>
<accession>A0A6J6AFJ9</accession>
<dbReference type="InterPro" id="IPR000253">
    <property type="entry name" value="FHA_dom"/>
</dbReference>
<evidence type="ECO:0000256" key="1">
    <source>
        <dbReference type="ARBA" id="ARBA00004496"/>
    </source>
</evidence>
<keyword evidence="5" id="KW-0547">Nucleotide-binding</keyword>
<sequence>MRAAVFGLGRAGEATARALVLHDYDVVLSDDNLSNGHQQLASELSCELLSVDNSSSRSQFLEGVDLLVPAPGVAPHHPVIVSALKKGIAVRSEIDIAYEWEQMRAGGPRPILGVTGTDGKTTTTMIAAELLRSQGRSVGEVGNTDLPFVTAVDQPFDAFVVECSSFRLNFTTAFRCDASAWLNLAPDHLDWHGSIEEYTAAKRQMWAHVTSIDVVVAPAGNSMIVDVAHSSGARCVTFGIDSGDYRVEHGSLVCPSGEIMATSDLWRSLPHDITNSLAATAMVIESGLCDVKEVSIPLGAFESAHHRIELVGQFEESAWYDDSKATSPHAALAAIRSFDRIVLIAGGRNKDLDLSQMATEASRVIGVVAIGEDSDAVAEAFAGKCPVRIAGSMSQAVAEAHGLIRDGATVLLSPGCTSYDWYANYNERGDDFQRQVREHFKSSER</sequence>
<dbReference type="UniPathway" id="UPA00219"/>
<dbReference type="InterPro" id="IPR036615">
    <property type="entry name" value="Mur_ligase_C_dom_sf"/>
</dbReference>
<evidence type="ECO:0000256" key="2">
    <source>
        <dbReference type="ARBA" id="ARBA00004752"/>
    </source>
</evidence>
<dbReference type="InterPro" id="IPR005762">
    <property type="entry name" value="MurD"/>
</dbReference>
<dbReference type="InterPro" id="IPR004101">
    <property type="entry name" value="Mur_ligase_C"/>
</dbReference>
<dbReference type="NCBIfam" id="TIGR01087">
    <property type="entry name" value="murD"/>
    <property type="match status" value="1"/>
</dbReference>
<dbReference type="HAMAP" id="MF_00639">
    <property type="entry name" value="MurD"/>
    <property type="match status" value="1"/>
</dbReference>
<evidence type="ECO:0000313" key="8">
    <source>
        <dbReference type="EMBL" id="CAB4367450.1"/>
    </source>
</evidence>
<dbReference type="InterPro" id="IPR036291">
    <property type="entry name" value="NAD(P)-bd_dom_sf"/>
</dbReference>
<feature type="domain" description="FHA" evidence="7">
    <location>
        <begin position="6"/>
        <end position="66"/>
    </location>
</feature>
<dbReference type="GO" id="GO:0008764">
    <property type="term" value="F:UDP-N-acetylmuramoylalanine-D-glutamate ligase activity"/>
    <property type="evidence" value="ECO:0007669"/>
    <property type="project" value="UniProtKB-EC"/>
</dbReference>
<evidence type="ECO:0000256" key="5">
    <source>
        <dbReference type="ARBA" id="ARBA00022741"/>
    </source>
</evidence>
<dbReference type="Pfam" id="PF02875">
    <property type="entry name" value="Mur_ligase_C"/>
    <property type="match status" value="1"/>
</dbReference>
<dbReference type="SUPFAM" id="SSF53244">
    <property type="entry name" value="MurD-like peptide ligases, peptide-binding domain"/>
    <property type="match status" value="1"/>
</dbReference>
<dbReference type="GO" id="GO:0008360">
    <property type="term" value="P:regulation of cell shape"/>
    <property type="evidence" value="ECO:0007669"/>
    <property type="project" value="InterPro"/>
</dbReference>
<proteinExistence type="inferred from homology"/>
<keyword evidence="6" id="KW-0067">ATP-binding</keyword>
<evidence type="ECO:0000259" key="7">
    <source>
        <dbReference type="PROSITE" id="PS50006"/>
    </source>
</evidence>
<keyword evidence="4" id="KW-0436">Ligase</keyword>
<dbReference type="PANTHER" id="PTHR43692">
    <property type="entry name" value="UDP-N-ACETYLMURAMOYLALANINE--D-GLUTAMATE LIGASE"/>
    <property type="match status" value="1"/>
</dbReference>
<dbReference type="EMBL" id="CAETWZ010000012">
    <property type="protein sequence ID" value="CAB4367450.1"/>
    <property type="molecule type" value="Genomic_DNA"/>
</dbReference>
<evidence type="ECO:0000256" key="6">
    <source>
        <dbReference type="ARBA" id="ARBA00022840"/>
    </source>
</evidence>
<dbReference type="SUPFAM" id="SSF53623">
    <property type="entry name" value="MurD-like peptide ligases, catalytic domain"/>
    <property type="match status" value="1"/>
</dbReference>
<comment type="subcellular location">
    <subcellularLocation>
        <location evidence="1">Cytoplasm</location>
    </subcellularLocation>
</comment>
<dbReference type="PROSITE" id="PS50006">
    <property type="entry name" value="FHA_DOMAIN"/>
    <property type="match status" value="1"/>
</dbReference>
<comment type="pathway">
    <text evidence="2">Cell wall biogenesis; peptidoglycan biosynthesis.</text>
</comment>
<dbReference type="AlphaFoldDB" id="A0A6J6AFJ9"/>
<dbReference type="GO" id="GO:0005737">
    <property type="term" value="C:cytoplasm"/>
    <property type="evidence" value="ECO:0007669"/>
    <property type="project" value="UniProtKB-SubCell"/>
</dbReference>
<protein>
    <submittedName>
        <fullName evidence="8">Unannotated protein</fullName>
    </submittedName>
</protein>
<dbReference type="GO" id="GO:0009252">
    <property type="term" value="P:peptidoglycan biosynthetic process"/>
    <property type="evidence" value="ECO:0007669"/>
    <property type="project" value="UniProtKB-UniPathway"/>
</dbReference>
<dbReference type="Gene3D" id="3.40.50.720">
    <property type="entry name" value="NAD(P)-binding Rossmann-like Domain"/>
    <property type="match status" value="1"/>
</dbReference>
<dbReference type="InterPro" id="IPR013221">
    <property type="entry name" value="Mur_ligase_cen"/>
</dbReference>
<organism evidence="8">
    <name type="scientific">freshwater metagenome</name>
    <dbReference type="NCBI Taxonomy" id="449393"/>
    <lineage>
        <taxon>unclassified sequences</taxon>
        <taxon>metagenomes</taxon>
        <taxon>ecological metagenomes</taxon>
    </lineage>
</organism>
<dbReference type="Pfam" id="PF08245">
    <property type="entry name" value="Mur_ligase_M"/>
    <property type="match status" value="1"/>
</dbReference>
<dbReference type="Gene3D" id="3.40.1190.10">
    <property type="entry name" value="Mur-like, catalytic domain"/>
    <property type="match status" value="1"/>
</dbReference>
<evidence type="ECO:0000256" key="3">
    <source>
        <dbReference type="ARBA" id="ARBA00022490"/>
    </source>
</evidence>
<reference evidence="8" key="1">
    <citation type="submission" date="2020-05" db="EMBL/GenBank/DDBJ databases">
        <authorList>
            <person name="Chiriac C."/>
            <person name="Salcher M."/>
            <person name="Ghai R."/>
            <person name="Kavagutti S V."/>
        </authorList>
    </citation>
    <scope>NUCLEOTIDE SEQUENCE</scope>
</reference>